<evidence type="ECO:0000313" key="14">
    <source>
        <dbReference type="Proteomes" id="UP000028760"/>
    </source>
</evidence>
<dbReference type="Pfam" id="PF24626">
    <property type="entry name" value="SH3_Tf2-1"/>
    <property type="match status" value="1"/>
</dbReference>
<keyword evidence="2" id="KW-0479">Metal-binding</keyword>
<evidence type="ECO:0000256" key="10">
    <source>
        <dbReference type="ARBA" id="ARBA00023172"/>
    </source>
</evidence>
<keyword evidence="10" id="KW-0233">DNA recombination</keyword>
<evidence type="ECO:0000256" key="11">
    <source>
        <dbReference type="ARBA" id="ARBA00039658"/>
    </source>
</evidence>
<dbReference type="InterPro" id="IPR050951">
    <property type="entry name" value="Retrovirus_Pol_polyprotein"/>
</dbReference>
<evidence type="ECO:0000256" key="2">
    <source>
        <dbReference type="ARBA" id="ARBA00022723"/>
    </source>
</evidence>
<keyword evidence="5" id="KW-0460">Magnesium</keyword>
<evidence type="ECO:0000256" key="3">
    <source>
        <dbReference type="ARBA" id="ARBA00022750"/>
    </source>
</evidence>
<keyword evidence="4" id="KW-0378">Hydrolase</keyword>
<dbReference type="PROSITE" id="PS50994">
    <property type="entry name" value="INTEGRASE"/>
    <property type="match status" value="1"/>
</dbReference>
<organism evidence="13 14">
    <name type="scientific">Poecilia formosa</name>
    <name type="common">Amazon molly</name>
    <name type="synonym">Limia formosa</name>
    <dbReference type="NCBI Taxonomy" id="48698"/>
    <lineage>
        <taxon>Eukaryota</taxon>
        <taxon>Metazoa</taxon>
        <taxon>Chordata</taxon>
        <taxon>Craniata</taxon>
        <taxon>Vertebrata</taxon>
        <taxon>Euteleostomi</taxon>
        <taxon>Actinopterygii</taxon>
        <taxon>Neopterygii</taxon>
        <taxon>Teleostei</taxon>
        <taxon>Neoteleostei</taxon>
        <taxon>Acanthomorphata</taxon>
        <taxon>Ovalentaria</taxon>
        <taxon>Atherinomorphae</taxon>
        <taxon>Cyprinodontiformes</taxon>
        <taxon>Poeciliidae</taxon>
        <taxon>Poeciliinae</taxon>
        <taxon>Poecilia</taxon>
    </lineage>
</organism>
<evidence type="ECO:0000256" key="4">
    <source>
        <dbReference type="ARBA" id="ARBA00022801"/>
    </source>
</evidence>
<name>A0A096M2X5_POEFO</name>
<keyword evidence="8" id="KW-0808">Transferase</keyword>
<keyword evidence="9" id="KW-0238">DNA-binding</keyword>
<dbReference type="GO" id="GO:0006508">
    <property type="term" value="P:proteolysis"/>
    <property type="evidence" value="ECO:0007669"/>
    <property type="project" value="UniProtKB-KW"/>
</dbReference>
<keyword evidence="3" id="KW-0064">Aspartyl protease</keyword>
<keyword evidence="8" id="KW-0548">Nucleotidyltransferase</keyword>
<evidence type="ECO:0000259" key="12">
    <source>
        <dbReference type="PROSITE" id="PS50994"/>
    </source>
</evidence>
<keyword evidence="1" id="KW-0645">Protease</keyword>
<keyword evidence="6" id="KW-0229">DNA integration</keyword>
<dbReference type="EMBL" id="AYCK01028590">
    <property type="status" value="NOT_ANNOTATED_CDS"/>
    <property type="molecule type" value="Genomic_DNA"/>
</dbReference>
<proteinExistence type="predicted"/>
<dbReference type="OMA" id="AISACHP"/>
<dbReference type="eggNOG" id="KOG0017">
    <property type="taxonomic scope" value="Eukaryota"/>
</dbReference>
<dbReference type="FunFam" id="1.10.340.70:FF:000001">
    <property type="entry name" value="Retrovirus-related Pol polyprotein from transposon gypsy-like Protein"/>
    <property type="match status" value="1"/>
</dbReference>
<keyword evidence="14" id="KW-1185">Reference proteome</keyword>
<dbReference type="STRING" id="48698.ENSPFOP00000025766"/>
<dbReference type="Gene3D" id="1.10.340.70">
    <property type="match status" value="1"/>
</dbReference>
<dbReference type="FunFam" id="3.30.420.10:FF:000032">
    <property type="entry name" value="Retrovirus-related Pol polyprotein from transposon 297-like Protein"/>
    <property type="match status" value="1"/>
</dbReference>
<keyword evidence="8" id="KW-0239">DNA-directed DNA polymerase</keyword>
<dbReference type="GO" id="GO:0004190">
    <property type="term" value="F:aspartic-type endopeptidase activity"/>
    <property type="evidence" value="ECO:0007669"/>
    <property type="project" value="UniProtKB-KW"/>
</dbReference>
<dbReference type="Proteomes" id="UP000028760">
    <property type="component" value="Unassembled WGS sequence"/>
</dbReference>
<dbReference type="InterPro" id="IPR036397">
    <property type="entry name" value="RNaseH_sf"/>
</dbReference>
<dbReference type="Ensembl" id="ENSPFOT00000030468.1">
    <property type="protein sequence ID" value="ENSPFOP00000025766.1"/>
    <property type="gene ID" value="ENSPFOG00000022437.1"/>
</dbReference>
<dbReference type="SUPFAM" id="SSF53098">
    <property type="entry name" value="Ribonuclease H-like"/>
    <property type="match status" value="1"/>
</dbReference>
<dbReference type="GO" id="GO:0015074">
    <property type="term" value="P:DNA integration"/>
    <property type="evidence" value="ECO:0007669"/>
    <property type="project" value="UniProtKB-KW"/>
</dbReference>
<dbReference type="GO" id="GO:0006310">
    <property type="term" value="P:DNA recombination"/>
    <property type="evidence" value="ECO:0007669"/>
    <property type="project" value="UniProtKB-KW"/>
</dbReference>
<evidence type="ECO:0000313" key="13">
    <source>
        <dbReference type="Ensembl" id="ENSPFOP00000025766.1"/>
    </source>
</evidence>
<dbReference type="InterPro" id="IPR012337">
    <property type="entry name" value="RNaseH-like_sf"/>
</dbReference>
<dbReference type="GO" id="GO:0046872">
    <property type="term" value="F:metal ion binding"/>
    <property type="evidence" value="ECO:0007669"/>
    <property type="project" value="UniProtKB-KW"/>
</dbReference>
<dbReference type="PANTHER" id="PTHR37984:SF5">
    <property type="entry name" value="PROTEIN NYNRIN-LIKE"/>
    <property type="match status" value="1"/>
</dbReference>
<dbReference type="PANTHER" id="PTHR37984">
    <property type="entry name" value="PROTEIN CBG26694"/>
    <property type="match status" value="1"/>
</dbReference>
<dbReference type="Pfam" id="PF17921">
    <property type="entry name" value="Integrase_H2C2"/>
    <property type="match status" value="1"/>
</dbReference>
<reference evidence="14" key="1">
    <citation type="submission" date="2013-10" db="EMBL/GenBank/DDBJ databases">
        <authorList>
            <person name="Schartl M."/>
            <person name="Warren W."/>
        </authorList>
    </citation>
    <scope>NUCLEOTIDE SEQUENCE [LARGE SCALE GENOMIC DNA]</scope>
    <source>
        <strain evidence="14">female</strain>
    </source>
</reference>
<dbReference type="GO" id="GO:0003677">
    <property type="term" value="F:DNA binding"/>
    <property type="evidence" value="ECO:0007669"/>
    <property type="project" value="UniProtKB-KW"/>
</dbReference>
<dbReference type="AlphaFoldDB" id="A0A096M2X5"/>
<dbReference type="Gene3D" id="3.30.420.10">
    <property type="entry name" value="Ribonuclease H-like superfamily/Ribonuclease H"/>
    <property type="match status" value="1"/>
</dbReference>
<reference evidence="13" key="3">
    <citation type="submission" date="2025-09" db="UniProtKB">
        <authorList>
            <consortium name="Ensembl"/>
        </authorList>
    </citation>
    <scope>IDENTIFICATION</scope>
</reference>
<evidence type="ECO:0000256" key="6">
    <source>
        <dbReference type="ARBA" id="ARBA00022908"/>
    </source>
</evidence>
<dbReference type="GeneTree" id="ENSGT01000000214408"/>
<evidence type="ECO:0000256" key="9">
    <source>
        <dbReference type="ARBA" id="ARBA00023125"/>
    </source>
</evidence>
<feature type="domain" description="Integrase catalytic" evidence="12">
    <location>
        <begin position="158"/>
        <end position="320"/>
    </location>
</feature>
<protein>
    <recommendedName>
        <fullName evidence="11">Gypsy retrotransposon integrase-like protein 1</fullName>
    </recommendedName>
</protein>
<dbReference type="InterPro" id="IPR056924">
    <property type="entry name" value="SH3_Tf2-1"/>
</dbReference>
<dbReference type="InterPro" id="IPR041588">
    <property type="entry name" value="Integrase_H2C2"/>
</dbReference>
<dbReference type="Pfam" id="PF00665">
    <property type="entry name" value="rve"/>
    <property type="match status" value="1"/>
</dbReference>
<evidence type="ECO:0000256" key="5">
    <source>
        <dbReference type="ARBA" id="ARBA00022842"/>
    </source>
</evidence>
<evidence type="ECO:0000256" key="1">
    <source>
        <dbReference type="ARBA" id="ARBA00022670"/>
    </source>
</evidence>
<accession>A0A096M2X5</accession>
<evidence type="ECO:0000256" key="7">
    <source>
        <dbReference type="ARBA" id="ARBA00022918"/>
    </source>
</evidence>
<keyword evidence="7" id="KW-0695">RNA-directed DNA polymerase</keyword>
<evidence type="ECO:0000256" key="8">
    <source>
        <dbReference type="ARBA" id="ARBA00022932"/>
    </source>
</evidence>
<reference evidence="13" key="2">
    <citation type="submission" date="2025-08" db="UniProtKB">
        <authorList>
            <consortium name="Ensembl"/>
        </authorList>
    </citation>
    <scope>IDENTIFICATION</scope>
</reference>
<dbReference type="InterPro" id="IPR001584">
    <property type="entry name" value="Integrase_cat-core"/>
</dbReference>
<dbReference type="GO" id="GO:0003964">
    <property type="term" value="F:RNA-directed DNA polymerase activity"/>
    <property type="evidence" value="ECO:0007669"/>
    <property type="project" value="UniProtKB-KW"/>
</dbReference>
<dbReference type="GO" id="GO:0003887">
    <property type="term" value="F:DNA-directed DNA polymerase activity"/>
    <property type="evidence" value="ECO:0007669"/>
    <property type="project" value="UniProtKB-KW"/>
</dbReference>
<sequence>MHNVVPDALSRAMPTDSAGPAHVALNSAKAMLGLPLSLVEIKEAQEKDSDIMDMVQGPRYQRPDRILFDKVHDLWYRKTPLKDGMKYQLVVPKSLVPQFLQYFHDRPLSGHLGRLKTLLRLLEVAWWPSVRKDVWTHVKNCAVCQKYKPDNQAPAGFLQPTPLTEPWAKLGVDLMGPFPRSKKGNVFLFVVIDYFTKWVEMFPVRDSKTQRLITILREEIFTRFGVPQSLVSDRGPQFTSQEMSSFCAAWGVKHHFTTSYHPQSNLTERANRTIKTMIASFVGQHHNLWDHHIWEFRFAINGAQHETTGKSPAELMLGRQLQGPLERMIAKPPSPQQTVYKLLERHNEMKEEVGRKVGISQTRQAKYYNARRRGAQFRPGDLVWVRSHPLSKAIDNFSAKLAPKWSGPATVRKQLGPVNYQLQWKDQCQETDTVNVVNLKPYFGVQPPLPPAGWGGIVT</sequence>